<name>A0ACC0ECV2_9BASI</name>
<reference evidence="2" key="2">
    <citation type="journal article" date="2018" name="Mol. Plant Microbe Interact.">
        <title>Genome sequence resources for the wheat stripe rust pathogen (Puccinia striiformis f. sp. tritici) and the barley stripe rust pathogen (Puccinia striiformis f. sp. hordei).</title>
        <authorList>
            <person name="Xia C."/>
            <person name="Wang M."/>
            <person name="Yin C."/>
            <person name="Cornejo O.E."/>
            <person name="Hulbert S.H."/>
            <person name="Chen X."/>
        </authorList>
    </citation>
    <scope>NUCLEOTIDE SEQUENCE [LARGE SCALE GENOMIC DNA]</scope>
    <source>
        <strain evidence="2">93-210</strain>
    </source>
</reference>
<reference evidence="2" key="1">
    <citation type="journal article" date="2018" name="BMC Genomics">
        <title>Genomic insights into host adaptation between the wheat stripe rust pathogen (Puccinia striiformis f. sp. tritici) and the barley stripe rust pathogen (Puccinia striiformis f. sp. hordei).</title>
        <authorList>
            <person name="Xia C."/>
            <person name="Wang M."/>
            <person name="Yin C."/>
            <person name="Cornejo O.E."/>
            <person name="Hulbert S.H."/>
            <person name="Chen X."/>
        </authorList>
    </citation>
    <scope>NUCLEOTIDE SEQUENCE [LARGE SCALE GENOMIC DNA]</scope>
    <source>
        <strain evidence="2">93-210</strain>
    </source>
</reference>
<dbReference type="Proteomes" id="UP001060170">
    <property type="component" value="Chromosome 7"/>
</dbReference>
<dbReference type="EMBL" id="CM045871">
    <property type="protein sequence ID" value="KAI7951347.1"/>
    <property type="molecule type" value="Genomic_DNA"/>
</dbReference>
<protein>
    <submittedName>
        <fullName evidence="1">Uncharacterized protein</fullName>
    </submittedName>
</protein>
<organism evidence="1 2">
    <name type="scientific">Puccinia striiformis f. sp. tritici</name>
    <dbReference type="NCBI Taxonomy" id="168172"/>
    <lineage>
        <taxon>Eukaryota</taxon>
        <taxon>Fungi</taxon>
        <taxon>Dikarya</taxon>
        <taxon>Basidiomycota</taxon>
        <taxon>Pucciniomycotina</taxon>
        <taxon>Pucciniomycetes</taxon>
        <taxon>Pucciniales</taxon>
        <taxon>Pucciniaceae</taxon>
        <taxon>Puccinia</taxon>
    </lineage>
</organism>
<evidence type="ECO:0000313" key="2">
    <source>
        <dbReference type="Proteomes" id="UP001060170"/>
    </source>
</evidence>
<comment type="caution">
    <text evidence="1">The sequence shown here is derived from an EMBL/GenBank/DDBJ whole genome shotgun (WGS) entry which is preliminary data.</text>
</comment>
<evidence type="ECO:0000313" key="1">
    <source>
        <dbReference type="EMBL" id="KAI7951347.1"/>
    </source>
</evidence>
<keyword evidence="2" id="KW-1185">Reference proteome</keyword>
<proteinExistence type="predicted"/>
<accession>A0ACC0ECV2</accession>
<gene>
    <name evidence="1" type="ORF">MJO28_007031</name>
</gene>
<reference evidence="1 2" key="3">
    <citation type="journal article" date="2022" name="Microbiol. Spectr.">
        <title>Folding features and dynamics of 3D genome architecture in plant fungal pathogens.</title>
        <authorList>
            <person name="Xia C."/>
        </authorList>
    </citation>
    <scope>NUCLEOTIDE SEQUENCE [LARGE SCALE GENOMIC DNA]</scope>
    <source>
        <strain evidence="1 2">93-210</strain>
    </source>
</reference>
<sequence length="627" mass="70368">MSSSPVDGIWEILEEIEAKLIQTVQQDILPQVIETTNQLINSIPTDYNPFESATNNPIQKNEILPLILPTNTKKQGNKRLFRPRNLIILAGILVSSRLAIGYITHTTYYENFVRSHPQLSIYLPRPSSRSRRRKQSHNREGERTRSELVVILGADPGTLGHQIALHLIQLGFVVIVSVSSADLVNIIESEGSGWIKGLVLDPLSPQIKIFTRSLSASLSLNFPLNSTSNGSIHQPALIGLINCIPVSLPDHHLRPVEAFNVNDHLIHRIHSVVGVSLEVVKFILPIIRNSCERFGAIDGLILTLFPTKNSSLALPFLGSSFIANQALESTMVTLRREIKISDSDSKSSIRIVNERIGTFRPSTNFGSINQAPIEENKNARSIVPSLPVHLHPIYARSMSRRIGLLGLSSGPTDHHGLGFLNSTINHKTGSPVSQLLRRIEKIMYSSRSIKIGSKVSVGGETWRYFFINRFLNERIVDSWLVLIEKVNGWMRRKVISEIDLESNESLARLVQKRNFSNQSNHNNHIWKRDISSAIINHSKPEPEEKEEEEKEIEIRIIETEPEQQQLPDPPKHTPIPEIDTDMSLETGSVIDNGSESEHHQETTLSGDEQEVLQDSFVGSEIDWNQKS</sequence>